<dbReference type="Proteomes" id="UP000054845">
    <property type="component" value="Unassembled WGS sequence"/>
</dbReference>
<proteinExistence type="predicted"/>
<dbReference type="AlphaFoldDB" id="A0A0N7LA08"/>
<organism evidence="1 2">
    <name type="scientific">Ceraceosorus bombacis</name>
    <dbReference type="NCBI Taxonomy" id="401625"/>
    <lineage>
        <taxon>Eukaryota</taxon>
        <taxon>Fungi</taxon>
        <taxon>Dikarya</taxon>
        <taxon>Basidiomycota</taxon>
        <taxon>Ustilaginomycotina</taxon>
        <taxon>Exobasidiomycetes</taxon>
        <taxon>Ceraceosorales</taxon>
        <taxon>Ceraceosoraceae</taxon>
        <taxon>Ceraceosorus</taxon>
    </lineage>
</organism>
<sequence>MQWQSARGTTLQPSKESKLPTVVFKCSSRLYLLARPPIFPFANPDRVPPPKLDWEQSNQLIHRPSTMVQLWSLDPQPCIL</sequence>
<accession>A0A0N7LA08</accession>
<keyword evidence="2" id="KW-1185">Reference proteome</keyword>
<reference evidence="1 2" key="1">
    <citation type="submission" date="2014-09" db="EMBL/GenBank/DDBJ databases">
        <authorList>
            <person name="Magalhaes I.L.F."/>
            <person name="Oliveira U."/>
            <person name="Santos F.R."/>
            <person name="Vidigal T.H.D.A."/>
            <person name="Brescovit A.D."/>
            <person name="Santos A.J."/>
        </authorList>
    </citation>
    <scope>NUCLEOTIDE SEQUENCE [LARGE SCALE GENOMIC DNA]</scope>
</reference>
<dbReference type="EMBL" id="CCYA01000260">
    <property type="protein sequence ID" value="CEH15266.1"/>
    <property type="molecule type" value="Genomic_DNA"/>
</dbReference>
<protein>
    <submittedName>
        <fullName evidence="1">Uncharacterized protein</fullName>
    </submittedName>
</protein>
<evidence type="ECO:0000313" key="2">
    <source>
        <dbReference type="Proteomes" id="UP000054845"/>
    </source>
</evidence>
<evidence type="ECO:0000313" key="1">
    <source>
        <dbReference type="EMBL" id="CEH15266.1"/>
    </source>
</evidence>
<name>A0A0N7LA08_9BASI</name>